<evidence type="ECO:0000259" key="4">
    <source>
        <dbReference type="Pfam" id="PF00724"/>
    </source>
</evidence>
<evidence type="ECO:0000256" key="1">
    <source>
        <dbReference type="ARBA" id="ARBA00001917"/>
    </source>
</evidence>
<dbReference type="InterPro" id="IPR045247">
    <property type="entry name" value="Oye-like"/>
</dbReference>
<sequence>MYGVWIVSSVLFEPYDMAGHRLNNRVIMAPMTRARARGDVPDELGALYYRQRASAGLIISEGSPISREGQGYLFNPGIFGPDQIAGWKKATAAVHERGGLIFCQTWHVGRVSHTSIQMNGGAPVSASAKQGGMAFGWNEQGQPDMLAASTPRAATTEECHRLVAEFGQAAVNARQAGFDGVEVHGANGYLFEQFINAELNDRTDAYGGSRENRCRLLLEAIDASIKMIGAHRVGVRLTPYGTLFDMPHYDDTEATYLYLADELSKRDLAYVHIMDQGAQGQDALPREFLKTFRQAYTGTLLFAGNLDEAEAKRLIEDEVIDLAVFGRPFTSNPDLFERLYNGWPLAEFDPDTFYGGDARGYVDWPTYPEEQERKARFNED</sequence>
<dbReference type="OrthoDB" id="8523426at2"/>
<dbReference type="InParanoid" id="A0A423PPM4"/>
<protein>
    <submittedName>
        <fullName evidence="5">NADH:flavin oxidoreductase</fullName>
    </submittedName>
</protein>
<dbReference type="GO" id="GO:0005829">
    <property type="term" value="C:cytosol"/>
    <property type="evidence" value="ECO:0007669"/>
    <property type="project" value="UniProtKB-ARBA"/>
</dbReference>
<accession>A0A423PPM4</accession>
<comment type="similarity">
    <text evidence="2">Belongs to the NADH:flavin oxidoreductase/NADH oxidase family.</text>
</comment>
<evidence type="ECO:0000256" key="2">
    <source>
        <dbReference type="ARBA" id="ARBA00005979"/>
    </source>
</evidence>
<comment type="caution">
    <text evidence="5">The sequence shown here is derived from an EMBL/GenBank/DDBJ whole genome shotgun (WGS) entry which is preliminary data.</text>
</comment>
<dbReference type="GO" id="GO:0016628">
    <property type="term" value="F:oxidoreductase activity, acting on the CH-CH group of donors, NAD or NADP as acceptor"/>
    <property type="evidence" value="ECO:0007669"/>
    <property type="project" value="UniProtKB-ARBA"/>
</dbReference>
<dbReference type="GO" id="GO:0010181">
    <property type="term" value="F:FMN binding"/>
    <property type="evidence" value="ECO:0007669"/>
    <property type="project" value="InterPro"/>
</dbReference>
<keyword evidence="3" id="KW-0560">Oxidoreductase</keyword>
<comment type="cofactor">
    <cofactor evidence="1">
        <name>FMN</name>
        <dbReference type="ChEBI" id="CHEBI:58210"/>
    </cofactor>
</comment>
<name>A0A423PPM4_9GAMM</name>
<keyword evidence="6" id="KW-1185">Reference proteome</keyword>
<dbReference type="Proteomes" id="UP000285310">
    <property type="component" value="Unassembled WGS sequence"/>
</dbReference>
<dbReference type="Pfam" id="PF00724">
    <property type="entry name" value="Oxidored_FMN"/>
    <property type="match status" value="1"/>
</dbReference>
<gene>
    <name evidence="5" type="ORF">SAJA_09255</name>
</gene>
<dbReference type="SUPFAM" id="SSF51395">
    <property type="entry name" value="FMN-linked oxidoreductases"/>
    <property type="match status" value="1"/>
</dbReference>
<proteinExistence type="inferred from homology"/>
<dbReference type="EMBL" id="AYKG01000026">
    <property type="protein sequence ID" value="ROO27498.1"/>
    <property type="molecule type" value="Genomic_DNA"/>
</dbReference>
<dbReference type="FunFam" id="3.20.20.70:FF:000059">
    <property type="entry name" value="N-ethylmaleimide reductase, FMN-linked"/>
    <property type="match status" value="1"/>
</dbReference>
<organism evidence="5 6">
    <name type="scientific">Salinisphaera japonica YTM-1</name>
    <dbReference type="NCBI Taxonomy" id="1209778"/>
    <lineage>
        <taxon>Bacteria</taxon>
        <taxon>Pseudomonadati</taxon>
        <taxon>Pseudomonadota</taxon>
        <taxon>Gammaproteobacteria</taxon>
        <taxon>Salinisphaerales</taxon>
        <taxon>Salinisphaeraceae</taxon>
        <taxon>Salinisphaera</taxon>
    </lineage>
</organism>
<dbReference type="InterPro" id="IPR013785">
    <property type="entry name" value="Aldolase_TIM"/>
</dbReference>
<feature type="domain" description="NADH:flavin oxidoreductase/NADH oxidase N-terminal" evidence="4">
    <location>
        <begin position="11"/>
        <end position="344"/>
    </location>
</feature>
<dbReference type="InterPro" id="IPR001155">
    <property type="entry name" value="OxRdtase_FMN_N"/>
</dbReference>
<dbReference type="PANTHER" id="PTHR22893:SF91">
    <property type="entry name" value="NADPH DEHYDROGENASE 2-RELATED"/>
    <property type="match status" value="1"/>
</dbReference>
<reference evidence="5 6" key="1">
    <citation type="submission" date="2013-10" db="EMBL/GenBank/DDBJ databases">
        <title>Salinisphaera japonica YTM-1 Genome Sequencing.</title>
        <authorList>
            <person name="Lai Q."/>
            <person name="Li C."/>
            <person name="Shao Z."/>
        </authorList>
    </citation>
    <scope>NUCLEOTIDE SEQUENCE [LARGE SCALE GENOMIC DNA]</scope>
    <source>
        <strain evidence="5 6">YTM-1</strain>
    </source>
</reference>
<dbReference type="CDD" id="cd02933">
    <property type="entry name" value="OYE_like_FMN"/>
    <property type="match status" value="1"/>
</dbReference>
<evidence type="ECO:0000313" key="5">
    <source>
        <dbReference type="EMBL" id="ROO27498.1"/>
    </source>
</evidence>
<evidence type="ECO:0000256" key="3">
    <source>
        <dbReference type="ARBA" id="ARBA00023002"/>
    </source>
</evidence>
<dbReference type="Gene3D" id="3.20.20.70">
    <property type="entry name" value="Aldolase class I"/>
    <property type="match status" value="1"/>
</dbReference>
<evidence type="ECO:0000313" key="6">
    <source>
        <dbReference type="Proteomes" id="UP000285310"/>
    </source>
</evidence>
<dbReference type="AlphaFoldDB" id="A0A423PPM4"/>
<dbReference type="PANTHER" id="PTHR22893">
    <property type="entry name" value="NADH OXIDOREDUCTASE-RELATED"/>
    <property type="match status" value="1"/>
</dbReference>